<accession>A0AAU9DEF0</accession>
<dbReference type="PANTHER" id="PTHR43036">
    <property type="entry name" value="OSJNBB0011N17.9 PROTEIN"/>
    <property type="match status" value="1"/>
</dbReference>
<feature type="domain" description="Methyltransferase type 11" evidence="1">
    <location>
        <begin position="54"/>
        <end position="152"/>
    </location>
</feature>
<geneLocation type="plasmid" evidence="2 3">
    <name>pFA6</name>
</geneLocation>
<dbReference type="KEGG" id="fax:FUAX_52460"/>
<reference evidence="2 3" key="1">
    <citation type="submission" date="2021-12" db="EMBL/GenBank/DDBJ databases">
        <title>Genome sequencing of bacteria with rrn-lacking chromosome and rrn-plasmid.</title>
        <authorList>
            <person name="Anda M."/>
            <person name="Iwasaki W."/>
        </authorList>
    </citation>
    <scope>NUCLEOTIDE SEQUENCE [LARGE SCALE GENOMIC DNA]</scope>
    <source>
        <strain evidence="2 3">DSM 100852</strain>
        <plasmid evidence="2 3">pFA6</plasmid>
    </source>
</reference>
<protein>
    <recommendedName>
        <fullName evidence="1">Methyltransferase type 11 domain-containing protein</fullName>
    </recommendedName>
</protein>
<dbReference type="GO" id="GO:0008757">
    <property type="term" value="F:S-adenosylmethionine-dependent methyltransferase activity"/>
    <property type="evidence" value="ECO:0007669"/>
    <property type="project" value="InterPro"/>
</dbReference>
<name>A0AAU9DEF0_9BACT</name>
<evidence type="ECO:0000259" key="1">
    <source>
        <dbReference type="Pfam" id="PF08241"/>
    </source>
</evidence>
<dbReference type="Pfam" id="PF08241">
    <property type="entry name" value="Methyltransf_11"/>
    <property type="match status" value="1"/>
</dbReference>
<keyword evidence="2" id="KW-0614">Plasmid</keyword>
<dbReference type="Proteomes" id="UP001348817">
    <property type="component" value="Plasmid pFA6"/>
</dbReference>
<dbReference type="InterPro" id="IPR029063">
    <property type="entry name" value="SAM-dependent_MTases_sf"/>
</dbReference>
<keyword evidence="3" id="KW-1185">Reference proteome</keyword>
<organism evidence="2 3">
    <name type="scientific">Fulvitalea axinellae</name>
    <dbReference type="NCBI Taxonomy" id="1182444"/>
    <lineage>
        <taxon>Bacteria</taxon>
        <taxon>Pseudomonadati</taxon>
        <taxon>Bacteroidota</taxon>
        <taxon>Cytophagia</taxon>
        <taxon>Cytophagales</taxon>
        <taxon>Persicobacteraceae</taxon>
        <taxon>Fulvitalea</taxon>
    </lineage>
</organism>
<dbReference type="EMBL" id="AP025320">
    <property type="protein sequence ID" value="BDD12814.1"/>
    <property type="molecule type" value="Genomic_DNA"/>
</dbReference>
<dbReference type="CDD" id="cd02440">
    <property type="entry name" value="AdoMet_MTases"/>
    <property type="match status" value="1"/>
</dbReference>
<dbReference type="AlphaFoldDB" id="A0AAU9DEF0"/>
<dbReference type="InterPro" id="IPR013216">
    <property type="entry name" value="Methyltransf_11"/>
</dbReference>
<evidence type="ECO:0000313" key="3">
    <source>
        <dbReference type="Proteomes" id="UP001348817"/>
    </source>
</evidence>
<sequence>MDIEGEDFAKLAVQLRCPDENGGLNVADMMSETNSGMILNTIRVMGLANGESVLELGHGGASHLEKLMERASGLKYMGLDISDLMDKVARKYNHLFCENGIADFALYNGNQIPFGNNAFDKIFTVNTLYFWETPAELMAELHRVLRPGGECLVTFVDKGFMEKLPFAENGFTLYDIARFRDLADMTEFSLSEVRTFTEEIIVSSGDSVERRYSVARLLKE</sequence>
<gene>
    <name evidence="2" type="ORF">FUAX_52460</name>
</gene>
<proteinExistence type="predicted"/>
<dbReference type="PANTHER" id="PTHR43036:SF2">
    <property type="entry name" value="OS04G0481300 PROTEIN"/>
    <property type="match status" value="1"/>
</dbReference>
<evidence type="ECO:0000313" key="2">
    <source>
        <dbReference type="EMBL" id="BDD12814.1"/>
    </source>
</evidence>
<dbReference type="Gene3D" id="3.40.50.150">
    <property type="entry name" value="Vaccinia Virus protein VP39"/>
    <property type="match status" value="1"/>
</dbReference>
<dbReference type="SUPFAM" id="SSF53335">
    <property type="entry name" value="S-adenosyl-L-methionine-dependent methyltransferases"/>
    <property type="match status" value="1"/>
</dbReference>
<dbReference type="RefSeq" id="WP_338395956.1">
    <property type="nucleotide sequence ID" value="NZ_AP025320.1"/>
</dbReference>